<dbReference type="Gene3D" id="3.40.50.150">
    <property type="entry name" value="Vaccinia Virus protein VP39"/>
    <property type="match status" value="1"/>
</dbReference>
<dbReference type="EMBL" id="LCKS01000001">
    <property type="protein sequence ID" value="KKU03542.1"/>
    <property type="molecule type" value="Genomic_DNA"/>
</dbReference>
<sequence length="230" mass="25527">MNDPVGAKTLDIMAGAKNYNRWLFGQIRPWLVSPVAEVGAGTGTFVQMMSDLGLAVTAVDYNPQYLKVIQKNHSGISTLEMNLEKPWPAALRNKFSSVISLNVIEHITDDFQALANIFAMLRPSGRAVILVPAHGWAYGTLDKNLGHVRRYDAKSLTKLLESAGFTVTCVRYLNILGLIGWWVNGVLFRKPTIPTSQLRFFDFISPSFFSLEKYISLPIGLSLLAVARKP</sequence>
<evidence type="ECO:0000313" key="2">
    <source>
        <dbReference type="Proteomes" id="UP000034264"/>
    </source>
</evidence>
<comment type="caution">
    <text evidence="1">The sequence shown here is derived from an EMBL/GenBank/DDBJ whole genome shotgun (WGS) entry which is preliminary data.</text>
</comment>
<dbReference type="SUPFAM" id="SSF53335">
    <property type="entry name" value="S-adenosyl-L-methionine-dependent methyltransferases"/>
    <property type="match status" value="1"/>
</dbReference>
<dbReference type="GO" id="GO:0016740">
    <property type="term" value="F:transferase activity"/>
    <property type="evidence" value="ECO:0007669"/>
    <property type="project" value="UniProtKB-KW"/>
</dbReference>
<dbReference type="InterPro" id="IPR029063">
    <property type="entry name" value="SAM-dependent_MTases_sf"/>
</dbReference>
<dbReference type="CDD" id="cd02440">
    <property type="entry name" value="AdoMet_MTases"/>
    <property type="match status" value="1"/>
</dbReference>
<accession>A0A0G1M5Y7</accession>
<proteinExistence type="predicted"/>
<protein>
    <submittedName>
        <fullName evidence="1">Glycosyl transferase family protein</fullName>
    </submittedName>
</protein>
<reference evidence="1 2" key="1">
    <citation type="journal article" date="2015" name="Nature">
        <title>rRNA introns, odd ribosomes, and small enigmatic genomes across a large radiation of phyla.</title>
        <authorList>
            <person name="Brown C.T."/>
            <person name="Hug L.A."/>
            <person name="Thomas B.C."/>
            <person name="Sharon I."/>
            <person name="Castelle C.J."/>
            <person name="Singh A."/>
            <person name="Wilkins M.J."/>
            <person name="Williams K.H."/>
            <person name="Banfield J.F."/>
        </authorList>
    </citation>
    <scope>NUCLEOTIDE SEQUENCE [LARGE SCALE GENOMIC DNA]</scope>
</reference>
<evidence type="ECO:0000313" key="1">
    <source>
        <dbReference type="EMBL" id="KKU03542.1"/>
    </source>
</evidence>
<keyword evidence="1" id="KW-0808">Transferase</keyword>
<gene>
    <name evidence="1" type="ORF">UX05_C0001G0171</name>
</gene>
<dbReference type="AlphaFoldDB" id="A0A0G1M5Y7"/>
<dbReference type="Pfam" id="PF13489">
    <property type="entry name" value="Methyltransf_23"/>
    <property type="match status" value="1"/>
</dbReference>
<name>A0A0G1M5Y7_9BACT</name>
<organism evidence="1 2">
    <name type="scientific">Candidatus Amesbacteria bacterium GW2011_GWC2_45_19</name>
    <dbReference type="NCBI Taxonomy" id="1618366"/>
    <lineage>
        <taxon>Bacteria</taxon>
        <taxon>Candidatus Amesiibacteriota</taxon>
    </lineage>
</organism>
<dbReference type="PANTHER" id="PTHR43861:SF6">
    <property type="entry name" value="METHYLTRANSFERASE TYPE 11"/>
    <property type="match status" value="1"/>
</dbReference>
<dbReference type="PANTHER" id="PTHR43861">
    <property type="entry name" value="TRANS-ACONITATE 2-METHYLTRANSFERASE-RELATED"/>
    <property type="match status" value="1"/>
</dbReference>
<dbReference type="Proteomes" id="UP000034264">
    <property type="component" value="Unassembled WGS sequence"/>
</dbReference>